<comment type="caution">
    <text evidence="2">The sequence shown here is derived from an EMBL/GenBank/DDBJ whole genome shotgun (WGS) entry which is preliminary data.</text>
</comment>
<reference evidence="3" key="1">
    <citation type="journal article" date="2019" name="Int. J. Syst. Evol. Microbiol.">
        <title>The Global Catalogue of Microorganisms (GCM) 10K type strain sequencing project: providing services to taxonomists for standard genome sequencing and annotation.</title>
        <authorList>
            <consortium name="The Broad Institute Genomics Platform"/>
            <consortium name="The Broad Institute Genome Sequencing Center for Infectious Disease"/>
            <person name="Wu L."/>
            <person name="Ma J."/>
        </authorList>
    </citation>
    <scope>NUCLEOTIDE SEQUENCE [LARGE SCALE GENOMIC DNA]</scope>
    <source>
        <strain evidence="3">CCM 7043</strain>
    </source>
</reference>
<accession>A0ABW4EPN8</accession>
<evidence type="ECO:0000313" key="3">
    <source>
        <dbReference type="Proteomes" id="UP001597114"/>
    </source>
</evidence>
<evidence type="ECO:0000313" key="2">
    <source>
        <dbReference type="EMBL" id="MFD1516957.1"/>
    </source>
</evidence>
<protein>
    <recommendedName>
        <fullName evidence="4">DUF4239 domain-containing protein</fullName>
    </recommendedName>
</protein>
<feature type="transmembrane region" description="Helical" evidence="1">
    <location>
        <begin position="43"/>
        <end position="63"/>
    </location>
</feature>
<dbReference type="InterPro" id="IPR025333">
    <property type="entry name" value="DUF4239"/>
</dbReference>
<proteinExistence type="predicted"/>
<evidence type="ECO:0008006" key="4">
    <source>
        <dbReference type="Google" id="ProtNLM"/>
    </source>
</evidence>
<keyword evidence="1" id="KW-0812">Transmembrane</keyword>
<dbReference type="Proteomes" id="UP001597114">
    <property type="component" value="Unassembled WGS sequence"/>
</dbReference>
<organism evidence="2 3">
    <name type="scientific">Pseudonocardia yunnanensis</name>
    <dbReference type="NCBI Taxonomy" id="58107"/>
    <lineage>
        <taxon>Bacteria</taxon>
        <taxon>Bacillati</taxon>
        <taxon>Actinomycetota</taxon>
        <taxon>Actinomycetes</taxon>
        <taxon>Pseudonocardiales</taxon>
        <taxon>Pseudonocardiaceae</taxon>
        <taxon>Pseudonocardia</taxon>
    </lineage>
</organism>
<feature type="transmembrane region" description="Helical" evidence="1">
    <location>
        <begin position="169"/>
        <end position="194"/>
    </location>
</feature>
<feature type="transmembrane region" description="Helical" evidence="1">
    <location>
        <begin position="206"/>
        <end position="229"/>
    </location>
</feature>
<gene>
    <name evidence="2" type="ORF">ACFSJD_05630</name>
</gene>
<keyword evidence="1" id="KW-1133">Transmembrane helix</keyword>
<name>A0ABW4EPN8_9PSEU</name>
<dbReference type="EMBL" id="JBHUCO010000006">
    <property type="protein sequence ID" value="MFD1516957.1"/>
    <property type="molecule type" value="Genomic_DNA"/>
</dbReference>
<dbReference type="RefSeq" id="WP_344729023.1">
    <property type="nucleotide sequence ID" value="NZ_BAAAUS010000059.1"/>
</dbReference>
<dbReference type="Pfam" id="PF14023">
    <property type="entry name" value="Bestrophin-like"/>
    <property type="match status" value="1"/>
</dbReference>
<keyword evidence="1" id="KW-0472">Membrane</keyword>
<sequence length="267" mass="28822">MSLWLAAVVIAGVAGAAVATKLLLRRRAPMGGWFTDSSRGAGILGVLGTMFSVVLAFVIFLALQSYQRARADSAVEAVAVTELHAIAEFFPESSGRLLQSDLICYARAVIADEWPAMKDGHDSDLVQSWIDRLHHDVATAVPSDARQEAAYAQWFDEESMRRDGRRGRLVESAPFVPLPLWIVLGLGATLVISYMCAQADRREGAVIQSITIGFVTALVTSGLLVVAFLDRPYGGHSGSIVPTEMRRTIELIDRGEAVPCDARGVPV</sequence>
<evidence type="ECO:0000256" key="1">
    <source>
        <dbReference type="SAM" id="Phobius"/>
    </source>
</evidence>
<keyword evidence="3" id="KW-1185">Reference proteome</keyword>